<feature type="compositionally biased region" description="Polar residues" evidence="3">
    <location>
        <begin position="40"/>
        <end position="65"/>
    </location>
</feature>
<evidence type="ECO:0000256" key="2">
    <source>
        <dbReference type="ARBA" id="ARBA00023134"/>
    </source>
</evidence>
<dbReference type="InterPro" id="IPR001806">
    <property type="entry name" value="Small_GTPase"/>
</dbReference>
<protein>
    <submittedName>
        <fullName evidence="4">P-loop containing nucleoside triphosphate hydrolase protein</fullName>
    </submittedName>
</protein>
<feature type="compositionally biased region" description="Basic residues" evidence="3">
    <location>
        <begin position="329"/>
        <end position="338"/>
    </location>
</feature>
<gene>
    <name evidence="4" type="ORF">QBC46DRAFT_429644</name>
</gene>
<evidence type="ECO:0000256" key="3">
    <source>
        <dbReference type="SAM" id="MobiDB-lite"/>
    </source>
</evidence>
<dbReference type="PROSITE" id="PS51419">
    <property type="entry name" value="RAB"/>
    <property type="match status" value="1"/>
</dbReference>
<keyword evidence="5" id="KW-1185">Reference proteome</keyword>
<dbReference type="Proteomes" id="UP001303473">
    <property type="component" value="Unassembled WGS sequence"/>
</dbReference>
<accession>A0AAN6N9R2</accession>
<evidence type="ECO:0000313" key="4">
    <source>
        <dbReference type="EMBL" id="KAK3941770.1"/>
    </source>
</evidence>
<keyword evidence="1" id="KW-0547">Nucleotide-binding</keyword>
<feature type="compositionally biased region" description="Basic and acidic residues" evidence="3">
    <location>
        <begin position="126"/>
        <end position="140"/>
    </location>
</feature>
<dbReference type="EMBL" id="MU853780">
    <property type="protein sequence ID" value="KAK3941770.1"/>
    <property type="molecule type" value="Genomic_DNA"/>
</dbReference>
<feature type="compositionally biased region" description="Basic and acidic residues" evidence="3">
    <location>
        <begin position="263"/>
        <end position="280"/>
    </location>
</feature>
<proteinExistence type="predicted"/>
<evidence type="ECO:0000313" key="5">
    <source>
        <dbReference type="Proteomes" id="UP001303473"/>
    </source>
</evidence>
<dbReference type="PRINTS" id="PR00449">
    <property type="entry name" value="RASTRNSFRMNG"/>
</dbReference>
<name>A0AAN6N9R2_9PEZI</name>
<feature type="region of interest" description="Disordered" evidence="3">
    <location>
        <begin position="324"/>
        <end position="372"/>
    </location>
</feature>
<dbReference type="PANTHER" id="PTHR24073">
    <property type="entry name" value="DRAB5-RELATED"/>
    <property type="match status" value="1"/>
</dbReference>
<sequence>MSQSHRSSHIPIPMSGGHPLPGNRRHDLVSTPTPICPSRGRQTPQQQSPLVRNSQWTADSKQQQHGQEKYHRRFPPPAVTGGEERPGSTPRPTSSRMNHDKQHTQLLKPPPGPLNSHPQPSPFGSDRPRLVKLDGEDKSGRVLPNTLDPRHKLYRISASKPFAFLRAAQENTTSRPLYGEARIDTRTGKVVYVYSRRFEAWLQGVEDASAVLRQHMRQEEEQQKEQNEGGGQAAATTSQVHGREAEDQLLTEQSQAQAAQQQVRRERQQPVQDEKIKKLLSDGLGDGDGELLERSVRISDDDQPVRLSGSVARALLRMMMIPSRGGVTNHHHNHHHRPETRQTSSPASSPETTSGGISDSDSSGVSKSTRAFTESTARRIFRRCQRRLSSSSSSSSSSLLHSSWVSVPTFISTFRSSAAAAAAVHPSGATTTRKVKILLMGDCGSGKTALINRLVEGQYTETTTPSLSTQSRTVSVLVDTDHLRINGNGTGNGKKAPPVTVTVEIWDLPGKSKNNSAVVNNLLMHHFFHAAVACFSVDDVKQLQNVCVEWAPKLGNSLIECPLFVLGTKMDTRQASPPTLSSSLSFLLEGEDGEEWEEKEPVSTSVGSKTAECLQAKGYAEVSAKTGEGVQDALRGIVTYVTATGTLTQKQMKPEDRSRQRTPGPGEGMGMGGKKEREAVKSSCW</sequence>
<dbReference type="Gene3D" id="3.40.50.300">
    <property type="entry name" value="P-loop containing nucleotide triphosphate hydrolases"/>
    <property type="match status" value="1"/>
</dbReference>
<dbReference type="InterPro" id="IPR027417">
    <property type="entry name" value="P-loop_NTPase"/>
</dbReference>
<keyword evidence="2" id="KW-0342">GTP-binding</keyword>
<keyword evidence="4" id="KW-0378">Hydrolase</keyword>
<feature type="region of interest" description="Disordered" evidence="3">
    <location>
        <begin position="216"/>
        <end position="288"/>
    </location>
</feature>
<feature type="region of interest" description="Disordered" evidence="3">
    <location>
        <begin position="648"/>
        <end position="685"/>
    </location>
</feature>
<evidence type="ECO:0000256" key="1">
    <source>
        <dbReference type="ARBA" id="ARBA00022741"/>
    </source>
</evidence>
<dbReference type="Pfam" id="PF00071">
    <property type="entry name" value="Ras"/>
    <property type="match status" value="1"/>
</dbReference>
<dbReference type="GO" id="GO:0005525">
    <property type="term" value="F:GTP binding"/>
    <property type="evidence" value="ECO:0007669"/>
    <property type="project" value="UniProtKB-KW"/>
</dbReference>
<dbReference type="GO" id="GO:0003924">
    <property type="term" value="F:GTPase activity"/>
    <property type="evidence" value="ECO:0007669"/>
    <property type="project" value="InterPro"/>
</dbReference>
<organism evidence="4 5">
    <name type="scientific">Diplogelasinospora grovesii</name>
    <dbReference type="NCBI Taxonomy" id="303347"/>
    <lineage>
        <taxon>Eukaryota</taxon>
        <taxon>Fungi</taxon>
        <taxon>Dikarya</taxon>
        <taxon>Ascomycota</taxon>
        <taxon>Pezizomycotina</taxon>
        <taxon>Sordariomycetes</taxon>
        <taxon>Sordariomycetidae</taxon>
        <taxon>Sordariales</taxon>
        <taxon>Diplogelasinosporaceae</taxon>
        <taxon>Diplogelasinospora</taxon>
    </lineage>
</organism>
<dbReference type="SMART" id="SM00174">
    <property type="entry name" value="RHO"/>
    <property type="match status" value="1"/>
</dbReference>
<dbReference type="AlphaFoldDB" id="A0AAN6N9R2"/>
<dbReference type="SUPFAM" id="SSF52540">
    <property type="entry name" value="P-loop containing nucleoside triphosphate hydrolases"/>
    <property type="match status" value="1"/>
</dbReference>
<feature type="compositionally biased region" description="Basic and acidic residues" evidence="3">
    <location>
        <begin position="673"/>
        <end position="685"/>
    </location>
</feature>
<feature type="compositionally biased region" description="Low complexity" evidence="3">
    <location>
        <begin position="252"/>
        <end position="262"/>
    </location>
</feature>
<dbReference type="SMART" id="SM00175">
    <property type="entry name" value="RAB"/>
    <property type="match status" value="1"/>
</dbReference>
<feature type="compositionally biased region" description="Low complexity" evidence="3">
    <location>
        <begin position="343"/>
        <end position="369"/>
    </location>
</feature>
<comment type="caution">
    <text evidence="4">The sequence shown here is derived from an EMBL/GenBank/DDBJ whole genome shotgun (WGS) entry which is preliminary data.</text>
</comment>
<feature type="region of interest" description="Disordered" evidence="3">
    <location>
        <begin position="1"/>
        <end position="146"/>
    </location>
</feature>
<feature type="compositionally biased region" description="Basic and acidic residues" evidence="3">
    <location>
        <begin position="216"/>
        <end position="227"/>
    </location>
</feature>
<reference evidence="5" key="1">
    <citation type="journal article" date="2023" name="Mol. Phylogenet. Evol.">
        <title>Genome-scale phylogeny and comparative genomics of the fungal order Sordariales.</title>
        <authorList>
            <person name="Hensen N."/>
            <person name="Bonometti L."/>
            <person name="Westerberg I."/>
            <person name="Brannstrom I.O."/>
            <person name="Guillou S."/>
            <person name="Cros-Aarteil S."/>
            <person name="Calhoun S."/>
            <person name="Haridas S."/>
            <person name="Kuo A."/>
            <person name="Mondo S."/>
            <person name="Pangilinan J."/>
            <person name="Riley R."/>
            <person name="LaButti K."/>
            <person name="Andreopoulos B."/>
            <person name="Lipzen A."/>
            <person name="Chen C."/>
            <person name="Yan M."/>
            <person name="Daum C."/>
            <person name="Ng V."/>
            <person name="Clum A."/>
            <person name="Steindorff A."/>
            <person name="Ohm R.A."/>
            <person name="Martin F."/>
            <person name="Silar P."/>
            <person name="Natvig D.O."/>
            <person name="Lalanne C."/>
            <person name="Gautier V."/>
            <person name="Ament-Velasquez S.L."/>
            <person name="Kruys A."/>
            <person name="Hutchinson M.I."/>
            <person name="Powell A.J."/>
            <person name="Barry K."/>
            <person name="Miller A.N."/>
            <person name="Grigoriev I.V."/>
            <person name="Debuchy R."/>
            <person name="Gladieux P."/>
            <person name="Hiltunen Thoren M."/>
            <person name="Johannesson H."/>
        </authorList>
    </citation>
    <scope>NUCLEOTIDE SEQUENCE [LARGE SCALE GENOMIC DNA]</scope>
    <source>
        <strain evidence="5">CBS 340.73</strain>
    </source>
</reference>